<dbReference type="Gene3D" id="3.30.230.90">
    <property type="match status" value="1"/>
</dbReference>
<keyword evidence="3" id="KW-1185">Reference proteome</keyword>
<feature type="region of interest" description="Disordered" evidence="1">
    <location>
        <begin position="57"/>
        <end position="88"/>
    </location>
</feature>
<protein>
    <submittedName>
        <fullName evidence="2">LAME_0C03158g1_1</fullName>
    </submittedName>
</protein>
<dbReference type="InterPro" id="IPR053720">
    <property type="entry name" value="Psm_Assembly_Chaperone"/>
</dbReference>
<evidence type="ECO:0000313" key="3">
    <source>
        <dbReference type="Proteomes" id="UP000191144"/>
    </source>
</evidence>
<accession>A0A1G4IZY6</accession>
<organism evidence="2 3">
    <name type="scientific">Lachancea meyersii CBS 8951</name>
    <dbReference type="NCBI Taxonomy" id="1266667"/>
    <lineage>
        <taxon>Eukaryota</taxon>
        <taxon>Fungi</taxon>
        <taxon>Dikarya</taxon>
        <taxon>Ascomycota</taxon>
        <taxon>Saccharomycotina</taxon>
        <taxon>Saccharomycetes</taxon>
        <taxon>Saccharomycetales</taxon>
        <taxon>Saccharomycetaceae</taxon>
        <taxon>Lachancea</taxon>
    </lineage>
</organism>
<evidence type="ECO:0000256" key="1">
    <source>
        <dbReference type="SAM" id="MobiDB-lite"/>
    </source>
</evidence>
<dbReference type="EMBL" id="LT598479">
    <property type="protein sequence ID" value="SCU82864.1"/>
    <property type="molecule type" value="Genomic_DNA"/>
</dbReference>
<dbReference type="InterPro" id="IPR018854">
    <property type="entry name" value="Psome_chaperone_3/4"/>
</dbReference>
<dbReference type="AlphaFoldDB" id="A0A1G4IZY6"/>
<reference evidence="3" key="1">
    <citation type="submission" date="2016-03" db="EMBL/GenBank/DDBJ databases">
        <authorList>
            <person name="Devillers Hugo."/>
        </authorList>
    </citation>
    <scope>NUCLEOTIDE SEQUENCE [LARGE SCALE GENOMIC DNA]</scope>
</reference>
<proteinExistence type="predicted"/>
<evidence type="ECO:0000313" key="2">
    <source>
        <dbReference type="EMBL" id="SCU82864.1"/>
    </source>
</evidence>
<dbReference type="OrthoDB" id="3980246at2759"/>
<name>A0A1G4IZY6_9SACH</name>
<dbReference type="Pfam" id="PF10448">
    <property type="entry name" value="POC3_POC4"/>
    <property type="match status" value="1"/>
</dbReference>
<dbReference type="Proteomes" id="UP000191144">
    <property type="component" value="Chromosome C"/>
</dbReference>
<gene>
    <name evidence="2" type="ORF">LAME_0C03158G</name>
</gene>
<sequence>MFAAESRVAIPDSFQLGCNSVLESSAVHFSNKVLLQIRLNGELDTCLEVKSKGLPTSSLQTGSLGEHFSEGQSQQAEGSGETYDDEDLENFTPAEDSLSNFQISTRLGDSNDMKLPIVCSQIAELYYKAVFPANADQLRDVAPVRDFVISLSAKFFRKSSSDNEFQTLLFILQAIKNMYL</sequence>